<keyword evidence="6 14" id="KW-0547">Nucleotide-binding</keyword>
<dbReference type="Pfam" id="PF18140">
    <property type="entry name" value="PCC_BT"/>
    <property type="match status" value="1"/>
</dbReference>
<evidence type="ECO:0000313" key="20">
    <source>
        <dbReference type="WBParaSite" id="MCU_003252-RB"/>
    </source>
</evidence>
<dbReference type="PROSITE" id="PS00188">
    <property type="entry name" value="BIOTIN"/>
    <property type="match status" value="1"/>
</dbReference>
<evidence type="ECO:0000259" key="15">
    <source>
        <dbReference type="PROSITE" id="PS50968"/>
    </source>
</evidence>
<keyword evidence="11" id="KW-0464">Manganese</keyword>
<evidence type="ECO:0000256" key="10">
    <source>
        <dbReference type="ARBA" id="ARBA00023098"/>
    </source>
</evidence>
<feature type="domain" description="Lipoyl-binding" evidence="15">
    <location>
        <begin position="677"/>
        <end position="752"/>
    </location>
</feature>
<keyword evidence="5" id="KW-0479">Metal-binding</keyword>
<keyword evidence="19" id="KW-1185">Reference proteome</keyword>
<gene>
    <name evidence="18" type="ORF">MCOS_LOCUS592</name>
</gene>
<keyword evidence="12" id="KW-0092">Biotin</keyword>
<dbReference type="Pfam" id="PF02785">
    <property type="entry name" value="Biotin_carb_C"/>
    <property type="match status" value="1"/>
</dbReference>
<dbReference type="STRING" id="53468.A0A0R3U2B8"/>
<evidence type="ECO:0000259" key="16">
    <source>
        <dbReference type="PROSITE" id="PS50975"/>
    </source>
</evidence>
<evidence type="ECO:0000256" key="12">
    <source>
        <dbReference type="ARBA" id="ARBA00023267"/>
    </source>
</evidence>
<evidence type="ECO:0000256" key="11">
    <source>
        <dbReference type="ARBA" id="ARBA00023211"/>
    </source>
</evidence>
<organism evidence="18 19">
    <name type="scientific">Mesocestoides corti</name>
    <name type="common">Flatworm</name>
    <dbReference type="NCBI Taxonomy" id="53468"/>
    <lineage>
        <taxon>Eukaryota</taxon>
        <taxon>Metazoa</taxon>
        <taxon>Spiralia</taxon>
        <taxon>Lophotrochozoa</taxon>
        <taxon>Platyhelminthes</taxon>
        <taxon>Cestoda</taxon>
        <taxon>Eucestoda</taxon>
        <taxon>Cyclophyllidea</taxon>
        <taxon>Mesocestoididae</taxon>
        <taxon>Mesocestoides</taxon>
    </lineage>
</organism>
<dbReference type="InterPro" id="IPR050856">
    <property type="entry name" value="Biotin_carboxylase_complex"/>
</dbReference>
<dbReference type="SUPFAM" id="SSF51230">
    <property type="entry name" value="Single hybrid motif"/>
    <property type="match status" value="1"/>
</dbReference>
<dbReference type="GO" id="GO:0004658">
    <property type="term" value="F:propionyl-CoA carboxylase activity"/>
    <property type="evidence" value="ECO:0007669"/>
    <property type="project" value="UniProtKB-EC"/>
</dbReference>
<evidence type="ECO:0000256" key="4">
    <source>
        <dbReference type="ARBA" id="ARBA00022598"/>
    </source>
</evidence>
<dbReference type="OrthoDB" id="196847at2759"/>
<dbReference type="InterPro" id="IPR005481">
    <property type="entry name" value="BC-like_N"/>
</dbReference>
<evidence type="ECO:0000313" key="19">
    <source>
        <dbReference type="Proteomes" id="UP000267029"/>
    </source>
</evidence>
<dbReference type="CDD" id="cd06850">
    <property type="entry name" value="biotinyl_domain"/>
    <property type="match status" value="1"/>
</dbReference>
<dbReference type="UniPathway" id="UPA00945">
    <property type="reaction ID" value="UER00908"/>
</dbReference>
<dbReference type="PANTHER" id="PTHR18866">
    <property type="entry name" value="CARBOXYLASE:PYRUVATE/ACETYL-COA/PROPIONYL-COA CARBOXYLASE"/>
    <property type="match status" value="1"/>
</dbReference>
<dbReference type="InterPro" id="IPR011761">
    <property type="entry name" value="ATP-grasp"/>
</dbReference>
<dbReference type="InterPro" id="IPR011764">
    <property type="entry name" value="Biotin_carboxylation_dom"/>
</dbReference>
<evidence type="ECO:0000313" key="18">
    <source>
        <dbReference type="EMBL" id="VDD74589.1"/>
    </source>
</evidence>
<dbReference type="Gene3D" id="3.30.470.20">
    <property type="entry name" value="ATP-grasp fold, B domain"/>
    <property type="match status" value="1"/>
</dbReference>
<dbReference type="InterPro" id="IPR005482">
    <property type="entry name" value="Biotin_COase_C"/>
</dbReference>
<dbReference type="SMART" id="SM00878">
    <property type="entry name" value="Biotin_carb_C"/>
    <property type="match status" value="1"/>
</dbReference>
<feature type="domain" description="Biotin carboxylation" evidence="17">
    <location>
        <begin position="54"/>
        <end position="501"/>
    </location>
</feature>
<dbReference type="SUPFAM" id="SSF51246">
    <property type="entry name" value="Rudiment single hybrid motif"/>
    <property type="match status" value="1"/>
</dbReference>
<dbReference type="EMBL" id="UXSR01000053">
    <property type="protein sequence ID" value="VDD74589.1"/>
    <property type="molecule type" value="Genomic_DNA"/>
</dbReference>
<proteinExistence type="predicted"/>
<dbReference type="InterPro" id="IPR016185">
    <property type="entry name" value="PreATP-grasp_dom_sf"/>
</dbReference>
<keyword evidence="4" id="KW-0436">Ligase</keyword>
<dbReference type="InterPro" id="IPR011053">
    <property type="entry name" value="Single_hybrid_motif"/>
</dbReference>
<dbReference type="Gene3D" id="3.30.700.30">
    <property type="match status" value="1"/>
</dbReference>
<dbReference type="NCBIfam" id="NF006367">
    <property type="entry name" value="PRK08591.1"/>
    <property type="match status" value="1"/>
</dbReference>
<evidence type="ECO:0000256" key="7">
    <source>
        <dbReference type="ARBA" id="ARBA00022840"/>
    </source>
</evidence>
<dbReference type="PROSITE" id="PS50975">
    <property type="entry name" value="ATP_GRASP"/>
    <property type="match status" value="1"/>
</dbReference>
<dbReference type="Pfam" id="PF00364">
    <property type="entry name" value="Biotin_lipoyl"/>
    <property type="match status" value="1"/>
</dbReference>
<keyword evidence="8" id="KW-0460">Magnesium</keyword>
<dbReference type="PROSITE" id="PS00866">
    <property type="entry name" value="CPSASE_1"/>
    <property type="match status" value="1"/>
</dbReference>
<dbReference type="SUPFAM" id="SSF56059">
    <property type="entry name" value="Glutathione synthetase ATP-binding domain-like"/>
    <property type="match status" value="1"/>
</dbReference>
<dbReference type="EC" id="6.4.1.3" evidence="3"/>
<evidence type="ECO:0000256" key="5">
    <source>
        <dbReference type="ARBA" id="ARBA00022723"/>
    </source>
</evidence>
<comment type="catalytic activity">
    <reaction evidence="13">
        <text>propanoyl-CoA + hydrogencarbonate + ATP = (S)-methylmalonyl-CoA + ADP + phosphate + H(+)</text>
        <dbReference type="Rhea" id="RHEA:23720"/>
        <dbReference type="ChEBI" id="CHEBI:15378"/>
        <dbReference type="ChEBI" id="CHEBI:17544"/>
        <dbReference type="ChEBI" id="CHEBI:30616"/>
        <dbReference type="ChEBI" id="CHEBI:43474"/>
        <dbReference type="ChEBI" id="CHEBI:57327"/>
        <dbReference type="ChEBI" id="CHEBI:57392"/>
        <dbReference type="ChEBI" id="CHEBI:456216"/>
        <dbReference type="EC" id="6.4.1.3"/>
    </reaction>
    <physiologicalReaction direction="left-to-right" evidence="13">
        <dbReference type="Rhea" id="RHEA:23721"/>
    </physiologicalReaction>
</comment>
<keyword evidence="7 14" id="KW-0067">ATP-binding</keyword>
<dbReference type="Pfam" id="PF02786">
    <property type="entry name" value="CPSase_L_D2"/>
    <property type="match status" value="1"/>
</dbReference>
<keyword evidence="10" id="KW-0443">Lipid metabolism</keyword>
<comment type="cofactor">
    <cofactor evidence="1">
        <name>biotin</name>
        <dbReference type="ChEBI" id="CHEBI:57586"/>
    </cofactor>
</comment>
<dbReference type="InterPro" id="IPR001882">
    <property type="entry name" value="Biotin_BS"/>
</dbReference>
<evidence type="ECO:0000256" key="14">
    <source>
        <dbReference type="PROSITE-ProRule" id="PRU00409"/>
    </source>
</evidence>
<dbReference type="FunFam" id="3.30.470.20:FF:000028">
    <property type="entry name" value="Methylcrotonoyl-CoA carboxylase subunit alpha, mitochondrial"/>
    <property type="match status" value="1"/>
</dbReference>
<feature type="domain" description="ATP-grasp" evidence="16">
    <location>
        <begin position="173"/>
        <end position="370"/>
    </location>
</feature>
<comment type="pathway">
    <text evidence="2">Metabolic intermediate metabolism; propanoyl-CoA degradation; succinyl-CoA from propanoyl-CoA: step 1/3.</text>
</comment>
<keyword evidence="9" id="KW-0442">Lipid degradation</keyword>
<dbReference type="InterPro" id="IPR011054">
    <property type="entry name" value="Rudment_hybrid_motif"/>
</dbReference>
<dbReference type="SUPFAM" id="SSF52440">
    <property type="entry name" value="PreATP-grasp domain"/>
    <property type="match status" value="1"/>
</dbReference>
<dbReference type="Gene3D" id="2.40.50.100">
    <property type="match status" value="1"/>
</dbReference>
<evidence type="ECO:0000256" key="1">
    <source>
        <dbReference type="ARBA" id="ARBA00001953"/>
    </source>
</evidence>
<dbReference type="InterPro" id="IPR005479">
    <property type="entry name" value="CPAse_ATP-bd"/>
</dbReference>
<evidence type="ECO:0000256" key="3">
    <source>
        <dbReference type="ARBA" id="ARBA00013050"/>
    </source>
</evidence>
<dbReference type="InterPro" id="IPR041265">
    <property type="entry name" value="PCC_BT"/>
</dbReference>
<dbReference type="Pfam" id="PF00289">
    <property type="entry name" value="Biotin_carb_N"/>
    <property type="match status" value="1"/>
</dbReference>
<accession>A0A0R3U2B8</accession>
<evidence type="ECO:0000256" key="6">
    <source>
        <dbReference type="ARBA" id="ARBA00022741"/>
    </source>
</evidence>
<evidence type="ECO:0000256" key="9">
    <source>
        <dbReference type="ARBA" id="ARBA00022963"/>
    </source>
</evidence>
<dbReference type="GO" id="GO:0046872">
    <property type="term" value="F:metal ion binding"/>
    <property type="evidence" value="ECO:0007669"/>
    <property type="project" value="UniProtKB-KW"/>
</dbReference>
<dbReference type="PROSITE" id="PS50968">
    <property type="entry name" value="BIOTINYL_LIPOYL"/>
    <property type="match status" value="1"/>
</dbReference>
<protein>
    <recommendedName>
        <fullName evidence="3">propionyl-CoA carboxylase</fullName>
        <ecNumber evidence="3">6.4.1.3</ecNumber>
    </recommendedName>
</protein>
<dbReference type="InterPro" id="IPR000089">
    <property type="entry name" value="Biotin_lipoyl"/>
</dbReference>
<dbReference type="WBParaSite" id="MCU_003252-RB">
    <property type="protein sequence ID" value="MCU_003252-RB"/>
    <property type="gene ID" value="MCU_003252"/>
</dbReference>
<dbReference type="GO" id="GO:0005739">
    <property type="term" value="C:mitochondrion"/>
    <property type="evidence" value="ECO:0007669"/>
    <property type="project" value="TreeGrafter"/>
</dbReference>
<evidence type="ECO:0000259" key="17">
    <source>
        <dbReference type="PROSITE" id="PS50979"/>
    </source>
</evidence>
<evidence type="ECO:0000256" key="8">
    <source>
        <dbReference type="ARBA" id="ARBA00022842"/>
    </source>
</evidence>
<evidence type="ECO:0000256" key="13">
    <source>
        <dbReference type="ARBA" id="ARBA00049495"/>
    </source>
</evidence>
<dbReference type="GO" id="GO:0005524">
    <property type="term" value="F:ATP binding"/>
    <property type="evidence" value="ECO:0007669"/>
    <property type="project" value="UniProtKB-UniRule"/>
</dbReference>
<dbReference type="PANTHER" id="PTHR18866:SF33">
    <property type="entry name" value="METHYLCROTONOYL-COA CARBOXYLASE SUBUNIT ALPHA, MITOCHONDRIAL-RELATED"/>
    <property type="match status" value="1"/>
</dbReference>
<dbReference type="AlphaFoldDB" id="A0A0R3U2B8"/>
<dbReference type="Proteomes" id="UP000267029">
    <property type="component" value="Unassembled WGS sequence"/>
</dbReference>
<reference evidence="18 19" key="1">
    <citation type="submission" date="2018-10" db="EMBL/GenBank/DDBJ databases">
        <authorList>
            <consortium name="Pathogen Informatics"/>
        </authorList>
    </citation>
    <scope>NUCLEOTIDE SEQUENCE [LARGE SCALE GENOMIC DNA]</scope>
</reference>
<name>A0A0R3U2B8_MESCO</name>
<evidence type="ECO:0000256" key="2">
    <source>
        <dbReference type="ARBA" id="ARBA00005060"/>
    </source>
</evidence>
<dbReference type="GO" id="GO:0016042">
    <property type="term" value="P:lipid catabolic process"/>
    <property type="evidence" value="ECO:0007669"/>
    <property type="project" value="UniProtKB-KW"/>
</dbReference>
<dbReference type="PROSITE" id="PS00867">
    <property type="entry name" value="CPSASE_2"/>
    <property type="match status" value="1"/>
</dbReference>
<sequence>MLSVQKVRQQIQRNWVVQSFCRHESVCSHLLAFFSLRTAKEFYFNDKFVTGESRFEKILIANRGDVACRVIATCRRLGIKTVAVYSVADAGSRFVHMADEAVCLGPAPVAMSYLSMDAIINAVKITGAQAVHPGYGFLSENSVFAKKLEDNGIAFLGPNSRVIRTMGDKIASKRIATKAGVNCIPGYDGVVNDLGEAVRIANTIGFPIMMKASAGGGGKGMRIAWDEKGIIEGYQLSRREAIANFGDNRMLLERFMDKSRHIEIQVLCDKYGNAIHLNERECSIQRRNQKIIEEAPSVFLDSNTRRAMCEQAVNLARAVGYDSVGTVEFLVDEKRNFYFIEMNTRLQVEHAVTECITGIDIVHQMIRIGKGHKLLYKQEDVPIDGWGIECRVYAEDPYIAFGQPSSGRLTSCIEPLHIDGVRCDSGTMEGSEISSFYDSMICKLITFGDNRQEALDTMIRALDSFVIRGVTSNIPLLRNILTEKRFISGSMTTSYLSETYPEGFRRNMLSKQEVSRLVAVGASVSVKAALRNRTLVPGDTGRFEQGPFNLVVNPPDFPPVKASIVIKHEAHTRKKFFEVTVSQWEVPRKIAGIKEGEEVAEANGQSISKPVVILVEDNFTLADHLIQQDFNGESTVLQLLSRDTTGNVSLQYLGSVFHLKIRSEKAASLEAAFILPKKAVDHSSVLTAPVPGLITSVSVKPGDLVNEGQEMCVLEAMKMQNSMVASRSGIVKAVNFKQGETVAVGDVIIELV</sequence>
<dbReference type="PROSITE" id="PS50979">
    <property type="entry name" value="BC"/>
    <property type="match status" value="1"/>
</dbReference>
<reference evidence="20" key="2">
    <citation type="submission" date="2019-11" db="UniProtKB">
        <authorList>
            <consortium name="WormBaseParasite"/>
        </authorList>
    </citation>
    <scope>IDENTIFICATION</scope>
</reference>